<dbReference type="SUPFAM" id="SSF51905">
    <property type="entry name" value="FAD/NAD(P)-binding domain"/>
    <property type="match status" value="1"/>
</dbReference>
<evidence type="ECO:0000256" key="2">
    <source>
        <dbReference type="ARBA" id="ARBA00022630"/>
    </source>
</evidence>
<evidence type="ECO:0000313" key="6">
    <source>
        <dbReference type="Proteomes" id="UP001275084"/>
    </source>
</evidence>
<name>A0AAJ0HHB7_9PEZI</name>
<comment type="caution">
    <text evidence="5">The sequence shown here is derived from an EMBL/GenBank/DDBJ whole genome shotgun (WGS) entry which is preliminary data.</text>
</comment>
<sequence length="477" mass="54049">MSVTYSQFACIGAGFSGVGLGAQLKRQYNITDIRIFERESDLGGTWQINRYPGAGCDVPSILYSYSFEPNSDWSSILPQRAELQLYMRQVATKYNLVDKISFSTSVRKCEWIEDNGCWRLHLYNEQTGASSTHESQFLFGGTGLLIEPRQLDVPGIDTFKGTVVHTARWRPDVDLQNKKVVVFGNGCSATQVIPAIIDQTESITQVARSKHWGSSGWRAIVELEYPSYLDNRLGAFCRRRQQKIAEAHIRDAAPERYRDLLKPDFEIGCKRRIYDSNYFKTLHSDKMTLIHERVKEIVPEGIRMQDGSVTEADILVLANGFKTNQFLVGIDVIGRNGESLQDHWRDFGGCEAYNSSAMSGFPNFFTIAGPNSATGHTSAIIAIENTINFALRMIKPVLDGQATSVEVKRVAEEEYVDSIREGLKSTVWESGGCQSWYVQEKGETGEKWNAMTYPYSQLRFWYRSRFPTWDDWTLSKA</sequence>
<keyword evidence="2" id="KW-0285">Flavoprotein</keyword>
<keyword evidence="3" id="KW-0274">FAD</keyword>
<reference evidence="5" key="1">
    <citation type="journal article" date="2023" name="Mol. Phylogenet. Evol.">
        <title>Genome-scale phylogeny and comparative genomics of the fungal order Sordariales.</title>
        <authorList>
            <person name="Hensen N."/>
            <person name="Bonometti L."/>
            <person name="Westerberg I."/>
            <person name="Brannstrom I.O."/>
            <person name="Guillou S."/>
            <person name="Cros-Aarteil S."/>
            <person name="Calhoun S."/>
            <person name="Haridas S."/>
            <person name="Kuo A."/>
            <person name="Mondo S."/>
            <person name="Pangilinan J."/>
            <person name="Riley R."/>
            <person name="LaButti K."/>
            <person name="Andreopoulos B."/>
            <person name="Lipzen A."/>
            <person name="Chen C."/>
            <person name="Yan M."/>
            <person name="Daum C."/>
            <person name="Ng V."/>
            <person name="Clum A."/>
            <person name="Steindorff A."/>
            <person name="Ohm R.A."/>
            <person name="Martin F."/>
            <person name="Silar P."/>
            <person name="Natvig D.O."/>
            <person name="Lalanne C."/>
            <person name="Gautier V."/>
            <person name="Ament-Velasquez S.L."/>
            <person name="Kruys A."/>
            <person name="Hutchinson M.I."/>
            <person name="Powell A.J."/>
            <person name="Barry K."/>
            <person name="Miller A.N."/>
            <person name="Grigoriev I.V."/>
            <person name="Debuchy R."/>
            <person name="Gladieux P."/>
            <person name="Hiltunen Thoren M."/>
            <person name="Johannesson H."/>
        </authorList>
    </citation>
    <scope>NUCLEOTIDE SEQUENCE</scope>
    <source>
        <strain evidence="5">CBS 955.72</strain>
    </source>
</reference>
<accession>A0AAJ0HHB7</accession>
<dbReference type="EMBL" id="JAUIQD010000004">
    <property type="protein sequence ID" value="KAK3352649.1"/>
    <property type="molecule type" value="Genomic_DNA"/>
</dbReference>
<evidence type="ECO:0000313" key="5">
    <source>
        <dbReference type="EMBL" id="KAK3352649.1"/>
    </source>
</evidence>
<evidence type="ECO:0000256" key="1">
    <source>
        <dbReference type="ARBA" id="ARBA00010139"/>
    </source>
</evidence>
<dbReference type="PANTHER" id="PTHR42877:SF10">
    <property type="entry name" value="L-ORNITHINE N(5)-OXYGENASE"/>
    <property type="match status" value="1"/>
</dbReference>
<proteinExistence type="inferred from homology"/>
<protein>
    <recommendedName>
        <fullName evidence="7">Monooxygenase</fullName>
    </recommendedName>
</protein>
<dbReference type="InterPro" id="IPR020946">
    <property type="entry name" value="Flavin_mOase-like"/>
</dbReference>
<keyword evidence="6" id="KW-1185">Reference proteome</keyword>
<evidence type="ECO:0000256" key="4">
    <source>
        <dbReference type="ARBA" id="ARBA00023002"/>
    </source>
</evidence>
<reference evidence="5" key="2">
    <citation type="submission" date="2023-06" db="EMBL/GenBank/DDBJ databases">
        <authorList>
            <consortium name="Lawrence Berkeley National Laboratory"/>
            <person name="Haridas S."/>
            <person name="Hensen N."/>
            <person name="Bonometti L."/>
            <person name="Westerberg I."/>
            <person name="Brannstrom I.O."/>
            <person name="Guillou S."/>
            <person name="Cros-Aarteil S."/>
            <person name="Calhoun S."/>
            <person name="Kuo A."/>
            <person name="Mondo S."/>
            <person name="Pangilinan J."/>
            <person name="Riley R."/>
            <person name="Labutti K."/>
            <person name="Andreopoulos B."/>
            <person name="Lipzen A."/>
            <person name="Chen C."/>
            <person name="Yanf M."/>
            <person name="Daum C."/>
            <person name="Ng V."/>
            <person name="Clum A."/>
            <person name="Steindorff A."/>
            <person name="Ohm R."/>
            <person name="Martin F."/>
            <person name="Silar P."/>
            <person name="Natvig D."/>
            <person name="Lalanne C."/>
            <person name="Gautier V."/>
            <person name="Ament-Velasquez S.L."/>
            <person name="Kruys A."/>
            <person name="Hutchinson M.I."/>
            <person name="Powell A.J."/>
            <person name="Barry K."/>
            <person name="Miller A.N."/>
            <person name="Grigoriev I.V."/>
            <person name="Debuchy R."/>
            <person name="Gladieux P."/>
            <person name="Thoren M.H."/>
            <person name="Johannesson H."/>
        </authorList>
    </citation>
    <scope>NUCLEOTIDE SEQUENCE</scope>
    <source>
        <strain evidence="5">CBS 955.72</strain>
    </source>
</reference>
<evidence type="ECO:0000256" key="3">
    <source>
        <dbReference type="ARBA" id="ARBA00022827"/>
    </source>
</evidence>
<dbReference type="Pfam" id="PF00743">
    <property type="entry name" value="FMO-like"/>
    <property type="match status" value="1"/>
</dbReference>
<dbReference type="Proteomes" id="UP001275084">
    <property type="component" value="Unassembled WGS sequence"/>
</dbReference>
<dbReference type="GO" id="GO:0050660">
    <property type="term" value="F:flavin adenine dinucleotide binding"/>
    <property type="evidence" value="ECO:0007669"/>
    <property type="project" value="InterPro"/>
</dbReference>
<gene>
    <name evidence="5" type="ORF">B0T25DRAFT_606624</name>
</gene>
<evidence type="ECO:0008006" key="7">
    <source>
        <dbReference type="Google" id="ProtNLM"/>
    </source>
</evidence>
<organism evidence="5 6">
    <name type="scientific">Lasiosphaeria hispida</name>
    <dbReference type="NCBI Taxonomy" id="260671"/>
    <lineage>
        <taxon>Eukaryota</taxon>
        <taxon>Fungi</taxon>
        <taxon>Dikarya</taxon>
        <taxon>Ascomycota</taxon>
        <taxon>Pezizomycotina</taxon>
        <taxon>Sordariomycetes</taxon>
        <taxon>Sordariomycetidae</taxon>
        <taxon>Sordariales</taxon>
        <taxon>Lasiosphaeriaceae</taxon>
        <taxon>Lasiosphaeria</taxon>
    </lineage>
</organism>
<comment type="similarity">
    <text evidence="1">Belongs to the FAD-binding monooxygenase family.</text>
</comment>
<dbReference type="InterPro" id="IPR051209">
    <property type="entry name" value="FAD-bind_Monooxygenase_sf"/>
</dbReference>
<dbReference type="PANTHER" id="PTHR42877">
    <property type="entry name" value="L-ORNITHINE N(5)-MONOOXYGENASE-RELATED"/>
    <property type="match status" value="1"/>
</dbReference>
<dbReference type="Gene3D" id="3.50.50.60">
    <property type="entry name" value="FAD/NAD(P)-binding domain"/>
    <property type="match status" value="2"/>
</dbReference>
<dbReference type="InterPro" id="IPR036188">
    <property type="entry name" value="FAD/NAD-bd_sf"/>
</dbReference>
<dbReference type="GO" id="GO:0004499">
    <property type="term" value="F:N,N-dimethylaniline monooxygenase activity"/>
    <property type="evidence" value="ECO:0007669"/>
    <property type="project" value="InterPro"/>
</dbReference>
<dbReference type="AlphaFoldDB" id="A0AAJ0HHB7"/>
<dbReference type="GO" id="GO:0050661">
    <property type="term" value="F:NADP binding"/>
    <property type="evidence" value="ECO:0007669"/>
    <property type="project" value="InterPro"/>
</dbReference>
<keyword evidence="4" id="KW-0560">Oxidoreductase</keyword>